<evidence type="ECO:0000313" key="1">
    <source>
        <dbReference type="EMBL" id="KAF9668950.1"/>
    </source>
</evidence>
<sequence>MNPRTDKIVRRTTMVATAVASYFLLTADYGPQPNAVEPMGSCVKMNDANAVDAIAFKFHSIKVAGSKLLFKIKRAILSAQSSVKEFIFGSGKEP</sequence>
<dbReference type="PANTHER" id="PTHR37696">
    <property type="entry name" value="ADENYLOSUCCINATE SYNTHETASE-RELATED"/>
    <property type="match status" value="1"/>
</dbReference>
<dbReference type="EMBL" id="JADGMS010000014">
    <property type="protein sequence ID" value="KAF9668950.1"/>
    <property type="molecule type" value="Genomic_DNA"/>
</dbReference>
<organism evidence="1 2">
    <name type="scientific">Salix dunnii</name>
    <dbReference type="NCBI Taxonomy" id="1413687"/>
    <lineage>
        <taxon>Eukaryota</taxon>
        <taxon>Viridiplantae</taxon>
        <taxon>Streptophyta</taxon>
        <taxon>Embryophyta</taxon>
        <taxon>Tracheophyta</taxon>
        <taxon>Spermatophyta</taxon>
        <taxon>Magnoliopsida</taxon>
        <taxon>eudicotyledons</taxon>
        <taxon>Gunneridae</taxon>
        <taxon>Pentapetalae</taxon>
        <taxon>rosids</taxon>
        <taxon>fabids</taxon>
        <taxon>Malpighiales</taxon>
        <taxon>Salicaceae</taxon>
        <taxon>Saliceae</taxon>
        <taxon>Salix</taxon>
    </lineage>
</organism>
<accession>A0A835JKV4</accession>
<dbReference type="OrthoDB" id="1635687at2759"/>
<gene>
    <name evidence="1" type="ORF">SADUNF_Sadunf14G0056700</name>
</gene>
<name>A0A835JKV4_9ROSI</name>
<comment type="caution">
    <text evidence="1">The sequence shown here is derived from an EMBL/GenBank/DDBJ whole genome shotgun (WGS) entry which is preliminary data.</text>
</comment>
<proteinExistence type="predicted"/>
<dbReference type="AlphaFoldDB" id="A0A835JKV4"/>
<protein>
    <submittedName>
        <fullName evidence="1">Uncharacterized protein</fullName>
    </submittedName>
</protein>
<evidence type="ECO:0000313" key="2">
    <source>
        <dbReference type="Proteomes" id="UP000657918"/>
    </source>
</evidence>
<keyword evidence="2" id="KW-1185">Reference proteome</keyword>
<reference evidence="1 2" key="1">
    <citation type="submission" date="2020-10" db="EMBL/GenBank/DDBJ databases">
        <title>Plant Genome Project.</title>
        <authorList>
            <person name="Zhang R.-G."/>
        </authorList>
    </citation>
    <scope>NUCLEOTIDE SEQUENCE [LARGE SCALE GENOMIC DNA]</scope>
    <source>
        <strain evidence="1">FAFU-HL-1</strain>
        <tissue evidence="1">Leaf</tissue>
    </source>
</reference>
<dbReference type="Proteomes" id="UP000657918">
    <property type="component" value="Unassembled WGS sequence"/>
</dbReference>
<dbReference type="PANTHER" id="PTHR37696:SF1">
    <property type="entry name" value="ADENYLOSUCCINATE SYNTHETASE-RELATED"/>
    <property type="match status" value="1"/>
</dbReference>